<dbReference type="EMBL" id="JBHUEO010000002">
    <property type="protein sequence ID" value="MFD1705212.1"/>
    <property type="molecule type" value="Genomic_DNA"/>
</dbReference>
<evidence type="ECO:0000313" key="1">
    <source>
        <dbReference type="EMBL" id="MFD1705212.1"/>
    </source>
</evidence>
<comment type="caution">
    <text evidence="1">The sequence shown here is derived from an EMBL/GenBank/DDBJ whole genome shotgun (WGS) entry which is preliminary data.</text>
</comment>
<reference evidence="2" key="1">
    <citation type="journal article" date="2019" name="Int. J. Syst. Evol. Microbiol.">
        <title>The Global Catalogue of Microorganisms (GCM) 10K type strain sequencing project: providing services to taxonomists for standard genome sequencing and annotation.</title>
        <authorList>
            <consortium name="The Broad Institute Genomics Platform"/>
            <consortium name="The Broad Institute Genome Sequencing Center for Infectious Disease"/>
            <person name="Wu L."/>
            <person name="Ma J."/>
        </authorList>
    </citation>
    <scope>NUCLEOTIDE SEQUENCE [LARGE SCALE GENOMIC DNA]</scope>
    <source>
        <strain evidence="2">CGMCC 1.12295</strain>
    </source>
</reference>
<accession>A0ABW4KAJ3</accession>
<protein>
    <submittedName>
        <fullName evidence="1">Uncharacterized protein</fullName>
    </submittedName>
</protein>
<evidence type="ECO:0000313" key="2">
    <source>
        <dbReference type="Proteomes" id="UP001597301"/>
    </source>
</evidence>
<gene>
    <name evidence="1" type="ORF">ACFSCZ_00420</name>
</gene>
<name>A0ABW4KAJ3_9BACI</name>
<keyword evidence="2" id="KW-1185">Reference proteome</keyword>
<dbReference type="RefSeq" id="WP_380771461.1">
    <property type="nucleotide sequence ID" value="NZ_JBHUEO010000002.1"/>
</dbReference>
<organism evidence="1 2">
    <name type="scientific">Siminovitchia sediminis</name>
    <dbReference type="NCBI Taxonomy" id="1274353"/>
    <lineage>
        <taxon>Bacteria</taxon>
        <taxon>Bacillati</taxon>
        <taxon>Bacillota</taxon>
        <taxon>Bacilli</taxon>
        <taxon>Bacillales</taxon>
        <taxon>Bacillaceae</taxon>
        <taxon>Siminovitchia</taxon>
    </lineage>
</organism>
<sequence length="98" mass="11284">MKTIANFYFLEDGKSTVNFYNGSLVELLENKLDVDVNKLKRAFFVAKVVPVFVFCGASVVTQNVGKNKVFSYEVHVEDEESFFRSMNEFIESFVNQHL</sequence>
<dbReference type="Proteomes" id="UP001597301">
    <property type="component" value="Unassembled WGS sequence"/>
</dbReference>
<proteinExistence type="predicted"/>